<dbReference type="AlphaFoldDB" id="A0A0V1ITS7"/>
<keyword evidence="2" id="KW-1185">Reference proteome</keyword>
<name>A0A0V1ITS7_TRIPS</name>
<evidence type="ECO:0000313" key="1">
    <source>
        <dbReference type="EMBL" id="KRZ26044.1"/>
    </source>
</evidence>
<organism evidence="1 2">
    <name type="scientific">Trichinella pseudospiralis</name>
    <name type="common">Parasitic roundworm</name>
    <dbReference type="NCBI Taxonomy" id="6337"/>
    <lineage>
        <taxon>Eukaryota</taxon>
        <taxon>Metazoa</taxon>
        <taxon>Ecdysozoa</taxon>
        <taxon>Nematoda</taxon>
        <taxon>Enoplea</taxon>
        <taxon>Dorylaimia</taxon>
        <taxon>Trichinellida</taxon>
        <taxon>Trichinellidae</taxon>
        <taxon>Trichinella</taxon>
    </lineage>
</organism>
<dbReference type="EMBL" id="JYDS01000091">
    <property type="protein sequence ID" value="KRZ26044.1"/>
    <property type="molecule type" value="Genomic_DNA"/>
</dbReference>
<proteinExistence type="predicted"/>
<reference evidence="1 2" key="1">
    <citation type="submission" date="2015-01" db="EMBL/GenBank/DDBJ databases">
        <title>Evolution of Trichinella species and genotypes.</title>
        <authorList>
            <person name="Korhonen P.K."/>
            <person name="Edoardo P."/>
            <person name="Giuseppe L.R."/>
            <person name="Gasser R.B."/>
        </authorList>
    </citation>
    <scope>NUCLEOTIDE SEQUENCE [LARGE SCALE GENOMIC DNA]</scope>
    <source>
        <strain evidence="1">ISS588</strain>
    </source>
</reference>
<protein>
    <submittedName>
        <fullName evidence="1">Uncharacterized protein</fullName>
    </submittedName>
</protein>
<sequence>MRIQKLQFSNVEKWIKRNKQDKQLQFDGSSFLISNSVSVDRFSAATPTKSVRCLLDSWIDNGDSGGALSRPITTSDKQQFVIILNIG</sequence>
<comment type="caution">
    <text evidence="1">The sequence shown here is derived from an EMBL/GenBank/DDBJ whole genome shotgun (WGS) entry which is preliminary data.</text>
</comment>
<evidence type="ECO:0000313" key="2">
    <source>
        <dbReference type="Proteomes" id="UP000054805"/>
    </source>
</evidence>
<accession>A0A0V1ITS7</accession>
<gene>
    <name evidence="1" type="ORF">T4B_6103</name>
</gene>
<dbReference type="Proteomes" id="UP000054805">
    <property type="component" value="Unassembled WGS sequence"/>
</dbReference>